<feature type="signal peptide" evidence="9">
    <location>
        <begin position="1"/>
        <end position="19"/>
    </location>
</feature>
<keyword evidence="6 8" id="KW-0472">Membrane</keyword>
<name>A0A0R3VUE4_TAEAS</name>
<accession>A0A0R3VUE4</accession>
<evidence type="ECO:0000256" key="8">
    <source>
        <dbReference type="SAM" id="Phobius"/>
    </source>
</evidence>
<dbReference type="GO" id="GO:0016020">
    <property type="term" value="C:membrane"/>
    <property type="evidence" value="ECO:0007669"/>
    <property type="project" value="UniProtKB-SubCell"/>
</dbReference>
<gene>
    <name evidence="11" type="ORF">TASK_LOCUS937</name>
</gene>
<evidence type="ECO:0000256" key="3">
    <source>
        <dbReference type="ARBA" id="ARBA00022692"/>
    </source>
</evidence>
<feature type="region of interest" description="Disordered" evidence="7">
    <location>
        <begin position="252"/>
        <end position="316"/>
    </location>
</feature>
<evidence type="ECO:0000256" key="5">
    <source>
        <dbReference type="ARBA" id="ARBA00022989"/>
    </source>
</evidence>
<dbReference type="OrthoDB" id="72369at2759"/>
<evidence type="ECO:0000313" key="13">
    <source>
        <dbReference type="WBParaSite" id="TASK_0000093601-mRNA-1"/>
    </source>
</evidence>
<dbReference type="STRING" id="60517.A0A0R3VUE4"/>
<keyword evidence="12" id="KW-1185">Reference proteome</keyword>
<dbReference type="PANTHER" id="PTHR45773">
    <property type="entry name" value="SLIT AND NTRK-LIKE PROTEIN 4-RELATED"/>
    <property type="match status" value="1"/>
</dbReference>
<dbReference type="SUPFAM" id="SSF52058">
    <property type="entry name" value="L domain-like"/>
    <property type="match status" value="1"/>
</dbReference>
<reference evidence="13" key="1">
    <citation type="submission" date="2017-02" db="UniProtKB">
        <authorList>
            <consortium name="WormBaseParasite"/>
        </authorList>
    </citation>
    <scope>IDENTIFICATION</scope>
</reference>
<evidence type="ECO:0000256" key="2">
    <source>
        <dbReference type="ARBA" id="ARBA00022614"/>
    </source>
</evidence>
<evidence type="ECO:0000259" key="10">
    <source>
        <dbReference type="SMART" id="SM00082"/>
    </source>
</evidence>
<feature type="domain" description="LRRCT" evidence="10">
    <location>
        <begin position="212"/>
        <end position="261"/>
    </location>
</feature>
<dbReference type="SMART" id="SM00082">
    <property type="entry name" value="LRRCT"/>
    <property type="match status" value="1"/>
</dbReference>
<keyword evidence="2" id="KW-0433">Leucine-rich repeat</keyword>
<dbReference type="Proteomes" id="UP000282613">
    <property type="component" value="Unassembled WGS sequence"/>
</dbReference>
<feature type="transmembrane region" description="Helical" evidence="8">
    <location>
        <begin position="324"/>
        <end position="345"/>
    </location>
</feature>
<reference evidence="11 12" key="2">
    <citation type="submission" date="2018-11" db="EMBL/GenBank/DDBJ databases">
        <authorList>
            <consortium name="Pathogen Informatics"/>
        </authorList>
    </citation>
    <scope>NUCLEOTIDE SEQUENCE [LARGE SCALE GENOMIC DNA]</scope>
</reference>
<evidence type="ECO:0000256" key="6">
    <source>
        <dbReference type="ARBA" id="ARBA00023136"/>
    </source>
</evidence>
<protein>
    <submittedName>
        <fullName evidence="13">LRRCT domain-containing protein</fullName>
    </submittedName>
</protein>
<keyword evidence="5 8" id="KW-1133">Transmembrane helix</keyword>
<evidence type="ECO:0000256" key="4">
    <source>
        <dbReference type="ARBA" id="ARBA00022729"/>
    </source>
</evidence>
<proteinExistence type="predicted"/>
<evidence type="ECO:0000256" key="9">
    <source>
        <dbReference type="SAM" id="SignalP"/>
    </source>
</evidence>
<feature type="chain" id="PRO_5043132384" evidence="9">
    <location>
        <begin position="20"/>
        <end position="400"/>
    </location>
</feature>
<evidence type="ECO:0000313" key="11">
    <source>
        <dbReference type="EMBL" id="VDK22188.1"/>
    </source>
</evidence>
<keyword evidence="3 8" id="KW-0812">Transmembrane</keyword>
<dbReference type="InterPro" id="IPR032675">
    <property type="entry name" value="LRR_dom_sf"/>
</dbReference>
<dbReference type="PANTHER" id="PTHR45773:SF5">
    <property type="entry name" value="SLIT AND NTRK-LIKE PROTEIN 5"/>
    <property type="match status" value="1"/>
</dbReference>
<keyword evidence="4 9" id="KW-0732">Signal</keyword>
<dbReference type="GO" id="GO:0007409">
    <property type="term" value="P:axonogenesis"/>
    <property type="evidence" value="ECO:0007669"/>
    <property type="project" value="TreeGrafter"/>
</dbReference>
<evidence type="ECO:0000256" key="7">
    <source>
        <dbReference type="SAM" id="MobiDB-lite"/>
    </source>
</evidence>
<dbReference type="WBParaSite" id="TASK_0000093601-mRNA-1">
    <property type="protein sequence ID" value="TASK_0000093601-mRNA-1"/>
    <property type="gene ID" value="TASK_0000093601"/>
</dbReference>
<dbReference type="AlphaFoldDB" id="A0A0R3VUE4"/>
<dbReference type="EMBL" id="UYRS01000164">
    <property type="protein sequence ID" value="VDK22188.1"/>
    <property type="molecule type" value="Genomic_DNA"/>
</dbReference>
<sequence length="400" mass="44103">MKLLLSLFVLSIISSHTGSTQGMLKKGCFLHQSVLICREEVPHGEDLQNPEIQTLVMSQLPEGTWLSLEEPQLASSGIQKIEIQRSFIDRVETGYFSKVGGKNKVKRLILRNVQGSAVVDRNMLQGLEKSLNYLVVTNGLTVNIADLTEMEYLTDLELMGTKIVGTSADFEKLLPRLRSLDIKKCNLLQFPWEALAKWLTESESRRLKINDNDWICNCSMVELKHLHPSVVKSELQKLKCAGPPNLAGKQLSELSDKDLCPEGEPDVEQRGEKGSLEASSSTSADGSGRVGSGSNSGKADLGPSSGQQGKGDQEGKSGAMRTEVIIGGTVVGVLVVAFIIFIIVYKCRLYPKNKNREERTSRTHQNKRYVPSIHHLSFCRPSSRLPSSPPPEEETDEEGS</sequence>
<evidence type="ECO:0000313" key="12">
    <source>
        <dbReference type="Proteomes" id="UP000282613"/>
    </source>
</evidence>
<organism evidence="13">
    <name type="scientific">Taenia asiatica</name>
    <name type="common">Asian tapeworm</name>
    <dbReference type="NCBI Taxonomy" id="60517"/>
    <lineage>
        <taxon>Eukaryota</taxon>
        <taxon>Metazoa</taxon>
        <taxon>Spiralia</taxon>
        <taxon>Lophotrochozoa</taxon>
        <taxon>Platyhelminthes</taxon>
        <taxon>Cestoda</taxon>
        <taxon>Eucestoda</taxon>
        <taxon>Cyclophyllidea</taxon>
        <taxon>Taeniidae</taxon>
        <taxon>Taenia</taxon>
    </lineage>
</organism>
<evidence type="ECO:0000256" key="1">
    <source>
        <dbReference type="ARBA" id="ARBA00004479"/>
    </source>
</evidence>
<dbReference type="InterPro" id="IPR000483">
    <property type="entry name" value="Cys-rich_flank_reg_C"/>
</dbReference>
<feature type="compositionally biased region" description="Acidic residues" evidence="7">
    <location>
        <begin position="391"/>
        <end position="400"/>
    </location>
</feature>
<feature type="region of interest" description="Disordered" evidence="7">
    <location>
        <begin position="378"/>
        <end position="400"/>
    </location>
</feature>
<comment type="subcellular location">
    <subcellularLocation>
        <location evidence="1">Membrane</location>
        <topology evidence="1">Single-pass type I membrane protein</topology>
    </subcellularLocation>
</comment>
<dbReference type="GO" id="GO:0051965">
    <property type="term" value="P:positive regulation of synapse assembly"/>
    <property type="evidence" value="ECO:0007669"/>
    <property type="project" value="TreeGrafter"/>
</dbReference>
<dbReference type="Gene3D" id="3.80.10.10">
    <property type="entry name" value="Ribonuclease Inhibitor"/>
    <property type="match status" value="1"/>
</dbReference>